<proteinExistence type="predicted"/>
<accession>A0A2A7B4S3</accession>
<comment type="caution">
    <text evidence="2">The sequence shown here is derived from an EMBL/GenBank/DDBJ whole genome shotgun (WGS) entry which is preliminary data.</text>
</comment>
<feature type="domain" description="Polysaccharide pyruvyl transferase" evidence="1">
    <location>
        <begin position="13"/>
        <end position="300"/>
    </location>
</feature>
<name>A0A2A7B4S3_9FIRM</name>
<gene>
    <name evidence="2" type="ORF">CHR60_06170</name>
</gene>
<evidence type="ECO:0000259" key="1">
    <source>
        <dbReference type="Pfam" id="PF04230"/>
    </source>
</evidence>
<dbReference type="OrthoDB" id="430408at2"/>
<evidence type="ECO:0000313" key="2">
    <source>
        <dbReference type="EMBL" id="PDX86339.1"/>
    </source>
</evidence>
<dbReference type="RefSeq" id="WP_097792215.1">
    <property type="nucleotide sequence ID" value="NZ_NOUV01000014.1"/>
</dbReference>
<dbReference type="InterPro" id="IPR007345">
    <property type="entry name" value="Polysacch_pyruvyl_Trfase"/>
</dbReference>
<dbReference type="AlphaFoldDB" id="A0A2A7B4S3"/>
<dbReference type="EMBL" id="NOUV01000014">
    <property type="protein sequence ID" value="PDX86339.1"/>
    <property type="molecule type" value="Genomic_DNA"/>
</dbReference>
<sequence>MKVYILSMQQVNNYGSVLQAYSLKKMIESLGNEVRFLAIEKGTNDALSIQCEKKDIDKKNDSWLETQWNRVKGKILGRNLRRVFYEFRNSTGLNSVNGDEHFDTCVIGSDEVFNCLQKSKWGFSSQLFGKVEAAERVITYAASCGSTKVDDLSDELREAIKSAMSNLSVVSVRDRNTADFVEKISEKKPVYNLDPVAVGNFDDEIRNVTVNSKLPKKYCIVYSYAERFSDPEEIKAISEYCKKYNLKIVAPFGRQKWIPSYETLTPFELLKAFQNAECIVTDTFHGTLFGAKFGKRMAVLIRESNQNKLEDLTQRLQIQSHVITDISQLDTVLKKELDKKKIGEILGLEREKSLKYLKENL</sequence>
<reference evidence="2 3" key="1">
    <citation type="journal article" date="2017" name="Front. Microbiol.">
        <title>New Insights into the Diversity of the Genus Faecalibacterium.</title>
        <authorList>
            <person name="Benevides L."/>
            <person name="Burman S."/>
            <person name="Martin R."/>
            <person name="Robert V."/>
            <person name="Thomas M."/>
            <person name="Miquel S."/>
            <person name="Chain F."/>
            <person name="Sokol H."/>
            <person name="Bermudez-Humaran L.G."/>
            <person name="Morrison M."/>
            <person name="Langella P."/>
            <person name="Azevedo V.A."/>
            <person name="Chatel J.M."/>
            <person name="Soares S."/>
        </authorList>
    </citation>
    <scope>NUCLEOTIDE SEQUENCE [LARGE SCALE GENOMIC DNA]</scope>
    <source>
        <strain evidence="2 3">AHMP21</strain>
    </source>
</reference>
<evidence type="ECO:0000313" key="3">
    <source>
        <dbReference type="Proteomes" id="UP000220904"/>
    </source>
</evidence>
<dbReference type="Proteomes" id="UP000220904">
    <property type="component" value="Unassembled WGS sequence"/>
</dbReference>
<organism evidence="2 3">
    <name type="scientific">Faecalibacterium prausnitzii</name>
    <dbReference type="NCBI Taxonomy" id="853"/>
    <lineage>
        <taxon>Bacteria</taxon>
        <taxon>Bacillati</taxon>
        <taxon>Bacillota</taxon>
        <taxon>Clostridia</taxon>
        <taxon>Eubacteriales</taxon>
        <taxon>Oscillospiraceae</taxon>
        <taxon>Faecalibacterium</taxon>
    </lineage>
</organism>
<dbReference type="Pfam" id="PF04230">
    <property type="entry name" value="PS_pyruv_trans"/>
    <property type="match status" value="1"/>
</dbReference>
<protein>
    <recommendedName>
        <fullName evidence="1">Polysaccharide pyruvyl transferase domain-containing protein</fullName>
    </recommendedName>
</protein>